<evidence type="ECO:0008006" key="3">
    <source>
        <dbReference type="Google" id="ProtNLM"/>
    </source>
</evidence>
<dbReference type="STRING" id="360807.ERS852392_00395"/>
<reference evidence="2" key="1">
    <citation type="submission" date="2015-05" db="EMBL/GenBank/DDBJ databases">
        <authorList>
            <consortium name="Pathogen Informatics"/>
        </authorList>
    </citation>
    <scope>NUCLEOTIDE SEQUENCE [LARGE SCALE GENOMIC DNA]</scope>
    <source>
        <strain evidence="2">L1-83</strain>
    </source>
</reference>
<sequence>MKEIWKKKKIFVITIALMVGIIGTAATFAIITATAGTVTNTFQAAKVATEIEEEFEGGIKAGSTVKKNPSVKNTGISDVFVRARITVSPEQTEVMLLNGTWNGTAFSEKGKAVDGIATERTLYDPDSNGTGWYQGTDGWFYYNSPVAPGQSTDNLFDAVKIGNVTKNFDITVYQEAVFAGSYEAKDQVELPVLKGFFAEVTK</sequence>
<accession>A0A0M6WC24</accession>
<proteinExistence type="predicted"/>
<gene>
    <name evidence="1" type="ORF">RIL183_00101</name>
</gene>
<evidence type="ECO:0000313" key="1">
    <source>
        <dbReference type="EMBL" id="CRL32620.1"/>
    </source>
</evidence>
<dbReference type="EMBL" id="CVRS01000016">
    <property type="protein sequence ID" value="CRL32620.1"/>
    <property type="molecule type" value="Genomic_DNA"/>
</dbReference>
<dbReference type="RefSeq" id="WP_055039062.1">
    <property type="nucleotide sequence ID" value="NZ_CBCTRZ010000003.1"/>
</dbReference>
<protein>
    <recommendedName>
        <fullName evidence="3">Alternate signal-mediated exported protein, CPF_0494 family</fullName>
    </recommendedName>
</protein>
<keyword evidence="2" id="KW-1185">Reference proteome</keyword>
<name>A0A0M6WC24_9FIRM</name>
<dbReference type="OrthoDB" id="2064994at2"/>
<dbReference type="Proteomes" id="UP000049828">
    <property type="component" value="Unassembled WGS sequence"/>
</dbReference>
<dbReference type="InterPro" id="IPR024008">
    <property type="entry name" value="BsaA"/>
</dbReference>
<organism evidence="1 2">
    <name type="scientific">Roseburia inulinivorans</name>
    <dbReference type="NCBI Taxonomy" id="360807"/>
    <lineage>
        <taxon>Bacteria</taxon>
        <taxon>Bacillati</taxon>
        <taxon>Bacillota</taxon>
        <taxon>Clostridia</taxon>
        <taxon>Lachnospirales</taxon>
        <taxon>Lachnospiraceae</taxon>
        <taxon>Roseburia</taxon>
    </lineage>
</organism>
<evidence type="ECO:0000313" key="2">
    <source>
        <dbReference type="Proteomes" id="UP000049828"/>
    </source>
</evidence>
<dbReference type="NCBIfam" id="TIGR04090">
    <property type="entry name" value="exp_by_SipW_IV"/>
    <property type="match status" value="1"/>
</dbReference>
<dbReference type="AlphaFoldDB" id="A0A0M6WC24"/>